<dbReference type="PANTHER" id="PTHR46082:SF11">
    <property type="entry name" value="AAA+ ATPASE DOMAIN-CONTAINING PROTEIN-RELATED"/>
    <property type="match status" value="1"/>
</dbReference>
<proteinExistence type="predicted"/>
<dbReference type="SUPFAM" id="SSF53167">
    <property type="entry name" value="Purine and uridine phosphorylases"/>
    <property type="match status" value="1"/>
</dbReference>
<dbReference type="PANTHER" id="PTHR46082">
    <property type="entry name" value="ATP/GTP-BINDING PROTEIN-RELATED"/>
    <property type="match status" value="1"/>
</dbReference>
<evidence type="ECO:0000259" key="3">
    <source>
        <dbReference type="Pfam" id="PF24883"/>
    </source>
</evidence>
<protein>
    <recommendedName>
        <fullName evidence="6">Nucleoside phosphorylase domain-containing protein</fullName>
    </recommendedName>
</protein>
<dbReference type="Pfam" id="PF24883">
    <property type="entry name" value="NPHP3_N"/>
    <property type="match status" value="1"/>
</dbReference>
<dbReference type="Pfam" id="PF01048">
    <property type="entry name" value="PNP_UDP_1"/>
    <property type="match status" value="1"/>
</dbReference>
<evidence type="ECO:0000313" key="5">
    <source>
        <dbReference type="Proteomes" id="UP000011096"/>
    </source>
</evidence>
<dbReference type="InParanoid" id="A0A7J6J5Y7"/>
<dbReference type="Proteomes" id="UP000011096">
    <property type="component" value="Unassembled WGS sequence"/>
</dbReference>
<dbReference type="InterPro" id="IPR056884">
    <property type="entry name" value="NPHP3-like_N"/>
</dbReference>
<accession>A0A7J6J5Y7</accession>
<name>A0A7J6J5Y7_COLFN</name>
<keyword evidence="1" id="KW-0677">Repeat</keyword>
<dbReference type="InterPro" id="IPR053137">
    <property type="entry name" value="NLR-like"/>
</dbReference>
<reference evidence="4 5" key="2">
    <citation type="submission" date="2020-04" db="EMBL/GenBank/DDBJ databases">
        <title>Genome sequencing and assembly of multiple isolates from the Colletotrichum gloeosporioides species complex.</title>
        <authorList>
            <person name="Gan P."/>
            <person name="Shirasu K."/>
        </authorList>
    </citation>
    <scope>NUCLEOTIDE SEQUENCE [LARGE SCALE GENOMIC DNA]</scope>
    <source>
        <strain evidence="4 5">Nara gc5</strain>
    </source>
</reference>
<feature type="domain" description="Nephrocystin 3-like N-terminal" evidence="3">
    <location>
        <begin position="318"/>
        <end position="389"/>
    </location>
</feature>
<evidence type="ECO:0000256" key="1">
    <source>
        <dbReference type="ARBA" id="ARBA00022737"/>
    </source>
</evidence>
<organism evidence="4 5">
    <name type="scientific">Colletotrichum fructicola (strain Nara gc5)</name>
    <name type="common">Anthracnose fungus</name>
    <name type="synonym">Colletotrichum gloeosporioides (strain Nara gc5)</name>
    <dbReference type="NCBI Taxonomy" id="1213859"/>
    <lineage>
        <taxon>Eukaryota</taxon>
        <taxon>Fungi</taxon>
        <taxon>Dikarya</taxon>
        <taxon>Ascomycota</taxon>
        <taxon>Pezizomycotina</taxon>
        <taxon>Sordariomycetes</taxon>
        <taxon>Hypocreomycetidae</taxon>
        <taxon>Glomerellales</taxon>
        <taxon>Glomerellaceae</taxon>
        <taxon>Colletotrichum</taxon>
        <taxon>Colletotrichum gloeosporioides species complex</taxon>
    </lineage>
</organism>
<comment type="caution">
    <text evidence="4">The sequence shown here is derived from an EMBL/GenBank/DDBJ whole genome shotgun (WGS) entry which is preliminary data.</text>
</comment>
<dbReference type="GO" id="GO:0009116">
    <property type="term" value="P:nucleoside metabolic process"/>
    <property type="evidence" value="ECO:0007669"/>
    <property type="project" value="InterPro"/>
</dbReference>
<evidence type="ECO:0000313" key="4">
    <source>
        <dbReference type="EMBL" id="KAF4485044.1"/>
    </source>
</evidence>
<dbReference type="EMBL" id="ANPB02000004">
    <property type="protein sequence ID" value="KAF4485044.1"/>
    <property type="molecule type" value="Genomic_DNA"/>
</dbReference>
<feature type="domain" description="Nucleoside phosphorylase" evidence="2">
    <location>
        <begin position="21"/>
        <end position="277"/>
    </location>
</feature>
<dbReference type="InterPro" id="IPR000845">
    <property type="entry name" value="Nucleoside_phosphorylase_d"/>
</dbReference>
<dbReference type="GO" id="GO:0003824">
    <property type="term" value="F:catalytic activity"/>
    <property type="evidence" value="ECO:0007669"/>
    <property type="project" value="InterPro"/>
</dbReference>
<dbReference type="InterPro" id="IPR035994">
    <property type="entry name" value="Nucleoside_phosphorylase_sf"/>
</dbReference>
<evidence type="ECO:0008006" key="6">
    <source>
        <dbReference type="Google" id="ProtNLM"/>
    </source>
</evidence>
<evidence type="ECO:0000259" key="2">
    <source>
        <dbReference type="Pfam" id="PF01048"/>
    </source>
</evidence>
<dbReference type="Gene3D" id="3.40.50.1580">
    <property type="entry name" value="Nucleoside phosphorylase domain"/>
    <property type="match status" value="1"/>
</dbReference>
<sequence length="729" mass="82222">MAAAKAMLDDIHQPLAMSRNDSNVYVFGNISNHNIVIACLPSGQYGITSAALVANNMRWSFPSIQIRLMVGIGGGVPDKVDVRLGDVVISNPTTSSSGIIQYDFGKTVKAGRFQLLGALNKPPQQLLTAVAKLRADHQLGPSRISEHLATMRERNPSMDAYKYCGAGQDRLYDPAYEHVGDSCDECDLSQLVRRDPRPSNCPKIHYGVIASANQVMKHGQTRRRLAHELDVLCFEMEAAGLMDSFPCLVVRGICDYSDSHKAKQWQEYAAATAAAYAKELLSVIPSEQINQGSMIDVNISPSREKSSSDRRTHLLDSLRFDAIDSRHSTIKSAHAKTFAKLGQRQVTCFIDALDECDEGEVRQMLDFFEDLGQNAVQNSIGFYVCFSSRHYPYMDVQYGVRFTLEDQKGHQADLEGYVRSKMKTVTRKQADELIQEILRKASGVFMWVVLVIDILNKDLQRGRIFAVKKRLQEIPPKLSDLFRDILTRDTENMDDLLLSLQWILFCKRPLRLEEYYFALAAGLEPESLAEWDSSQITKEVMNQFVVSSSKGLAEITKSETAAVQFIHESVRDFLLKDDGLTSLWPDLGDNPKGRSHVRLMNCCHSYTKVDVSAYVQPGEYFLEEDKSSAENLREQVAEKFPLLEYATNQLLYHADAAESLGVLQKSFLREFASSLDNWTKLHNLFEQDKISRYTQRTTSSFQRTAPHLSGSRLLFMRPYMGNMLAQSKF</sequence>
<reference evidence="4 5" key="1">
    <citation type="submission" date="2012-08" db="EMBL/GenBank/DDBJ databases">
        <authorList>
            <person name="Gan P.H.P."/>
            <person name="Ikeda K."/>
            <person name="Irieda H."/>
            <person name="Narusaka M."/>
            <person name="O'Connell R.J."/>
            <person name="Narusaka Y."/>
            <person name="Takano Y."/>
            <person name="Kubo Y."/>
            <person name="Shirasu K."/>
        </authorList>
    </citation>
    <scope>NUCLEOTIDE SEQUENCE [LARGE SCALE GENOMIC DNA]</scope>
    <source>
        <strain evidence="4 5">Nara gc5</strain>
    </source>
</reference>
<dbReference type="GeneID" id="90979973"/>
<dbReference type="OrthoDB" id="20872at2759"/>
<dbReference type="AlphaFoldDB" id="A0A7J6J5Y7"/>
<keyword evidence="5" id="KW-1185">Reference proteome</keyword>
<gene>
    <name evidence="4" type="ORF">CGGC5_v007917</name>
</gene>
<dbReference type="RefSeq" id="XP_066008820.1">
    <property type="nucleotide sequence ID" value="XM_066151928.1"/>
</dbReference>